<dbReference type="OMA" id="VYCTLKL"/>
<proteinExistence type="predicted"/>
<sequence>MGRTLIDVAAGQLTMRENDKVEVFNVYCTLKLPSIYEELSAITVVDQIVESQVVVPEDPLERVLIGYEVEGDTEAQEIETCLNLALVDTRKPQVESLDDELGAPPKPSIEDAPKLELKTLLAHLRYAYLATNETFHVIHSAELSELQVDAALRILKRRKKAI</sequence>
<dbReference type="PaxDb" id="4113-PGSC0003DMT400086491"/>
<dbReference type="AlphaFoldDB" id="M1DBV9"/>
<reference evidence="1" key="2">
    <citation type="submission" date="2015-06" db="UniProtKB">
        <authorList>
            <consortium name="EnsemblPlants"/>
        </authorList>
    </citation>
    <scope>IDENTIFICATION</scope>
    <source>
        <strain evidence="1">DM1-3 516 R44</strain>
    </source>
</reference>
<evidence type="ECO:0000313" key="2">
    <source>
        <dbReference type="Proteomes" id="UP000011115"/>
    </source>
</evidence>
<dbReference type="EnsemblPlants" id="PGSC0003DMT400086491">
    <property type="protein sequence ID" value="PGSC0003DMT400086491"/>
    <property type="gene ID" value="PGSC0003DMG400036062"/>
</dbReference>
<protein>
    <submittedName>
        <fullName evidence="1">Integrase core domain containing protein</fullName>
    </submittedName>
</protein>
<reference evidence="2" key="1">
    <citation type="journal article" date="2011" name="Nature">
        <title>Genome sequence and analysis of the tuber crop potato.</title>
        <authorList>
            <consortium name="The Potato Genome Sequencing Consortium"/>
        </authorList>
    </citation>
    <scope>NUCLEOTIDE SEQUENCE [LARGE SCALE GENOMIC DNA]</scope>
    <source>
        <strain evidence="2">cv. DM1-3 516 R44</strain>
    </source>
</reference>
<dbReference type="InParanoid" id="M1DBV9"/>
<dbReference type="Proteomes" id="UP000011115">
    <property type="component" value="Unassembled WGS sequence"/>
</dbReference>
<dbReference type="Gramene" id="PGSC0003DMT400086491">
    <property type="protein sequence ID" value="PGSC0003DMT400086491"/>
    <property type="gene ID" value="PGSC0003DMG400036062"/>
</dbReference>
<name>M1DBV9_SOLTU</name>
<evidence type="ECO:0000313" key="1">
    <source>
        <dbReference type="EnsemblPlants" id="PGSC0003DMT400086491"/>
    </source>
</evidence>
<accession>M1DBV9</accession>
<keyword evidence="2" id="KW-1185">Reference proteome</keyword>
<dbReference type="HOGENOM" id="CLU_1638331_0_0_1"/>
<organism evidence="1 2">
    <name type="scientific">Solanum tuberosum</name>
    <name type="common">Potato</name>
    <dbReference type="NCBI Taxonomy" id="4113"/>
    <lineage>
        <taxon>Eukaryota</taxon>
        <taxon>Viridiplantae</taxon>
        <taxon>Streptophyta</taxon>
        <taxon>Embryophyta</taxon>
        <taxon>Tracheophyta</taxon>
        <taxon>Spermatophyta</taxon>
        <taxon>Magnoliopsida</taxon>
        <taxon>eudicotyledons</taxon>
        <taxon>Gunneridae</taxon>
        <taxon>Pentapetalae</taxon>
        <taxon>asterids</taxon>
        <taxon>lamiids</taxon>
        <taxon>Solanales</taxon>
        <taxon>Solanaceae</taxon>
        <taxon>Solanoideae</taxon>
        <taxon>Solaneae</taxon>
        <taxon>Solanum</taxon>
    </lineage>
</organism>